<dbReference type="EMBL" id="CP036289">
    <property type="protein sequence ID" value="QDU76870.1"/>
    <property type="molecule type" value="Genomic_DNA"/>
</dbReference>
<reference evidence="2" key="1">
    <citation type="submission" date="2019-02" db="EMBL/GenBank/DDBJ databases">
        <title>Deep-cultivation of Planctomycetes and their phenomic and genomic characterization uncovers novel biology.</title>
        <authorList>
            <person name="Wiegand S."/>
            <person name="Jogler M."/>
            <person name="Boedeker C."/>
            <person name="Pinto D."/>
            <person name="Vollmers J."/>
            <person name="Rivas-Marin E."/>
            <person name="Kohn T."/>
            <person name="Peeters S.H."/>
            <person name="Heuer A."/>
            <person name="Rast P."/>
            <person name="Oberbeckmann S."/>
            <person name="Bunk B."/>
            <person name="Jeske O."/>
            <person name="Meyerdierks A."/>
            <person name="Storesund J.E."/>
            <person name="Kallscheuer N."/>
            <person name="Luecker S."/>
            <person name="Lage O.M."/>
            <person name="Pohl T."/>
            <person name="Merkel B.J."/>
            <person name="Hornburger P."/>
            <person name="Mueller R.-W."/>
            <person name="Bruemmer F."/>
            <person name="Labrenz M."/>
            <person name="Spormann A.M."/>
            <person name="Op den Camp H."/>
            <person name="Overmann J."/>
            <person name="Amann R."/>
            <person name="Jetten M.S.M."/>
            <person name="Mascher T."/>
            <person name="Medema M.H."/>
            <person name="Devos D.P."/>
            <person name="Kaster A.-K."/>
            <person name="Ovreas L."/>
            <person name="Rohde M."/>
            <person name="Galperin M.Y."/>
            <person name="Jogler C."/>
        </authorList>
    </citation>
    <scope>NUCLEOTIDE SEQUENCE [LARGE SCALE GENOMIC DNA]</scope>
    <source>
        <strain evidence="2">Pan97</strain>
    </source>
</reference>
<evidence type="ECO:0000313" key="1">
    <source>
        <dbReference type="EMBL" id="QDU76870.1"/>
    </source>
</evidence>
<dbReference type="AlphaFoldDB" id="A0A518CCC6"/>
<evidence type="ECO:0000313" key="2">
    <source>
        <dbReference type="Proteomes" id="UP000318626"/>
    </source>
</evidence>
<dbReference type="Proteomes" id="UP000318626">
    <property type="component" value="Chromosome"/>
</dbReference>
<keyword evidence="2" id="KW-1185">Reference proteome</keyword>
<proteinExistence type="predicted"/>
<gene>
    <name evidence="1" type="ORF">Pan97_39270</name>
</gene>
<protein>
    <submittedName>
        <fullName evidence="1">Uncharacterized protein</fullName>
    </submittedName>
</protein>
<sequence>MGPIKLPFQGAIAEHQVLQLTDTGNHQETDMMVAIVFDRTRGIGEVVVRVANVAGTAERLSANLANGESAKSITVPLRYNDDPALNGVWIESASAGARFSIQISTLP</sequence>
<dbReference type="KEGG" id="bvo:Pan97_39270"/>
<accession>A0A518CCC6</accession>
<organism evidence="1 2">
    <name type="scientific">Bremerella volcania</name>
    <dbReference type="NCBI Taxonomy" id="2527984"/>
    <lineage>
        <taxon>Bacteria</taxon>
        <taxon>Pseudomonadati</taxon>
        <taxon>Planctomycetota</taxon>
        <taxon>Planctomycetia</taxon>
        <taxon>Pirellulales</taxon>
        <taxon>Pirellulaceae</taxon>
        <taxon>Bremerella</taxon>
    </lineage>
</organism>
<name>A0A518CCC6_9BACT</name>
<dbReference type="RefSeq" id="WP_144975324.1">
    <property type="nucleotide sequence ID" value="NZ_CP036289.1"/>
</dbReference>